<accession>A0ABV5KR24</accession>
<sequence>MTWTKLPQTSAFIWSLLPFWHDAFRDIRADRFAFAVLLEFVVFIPMTWLAVGCGQYVMITGANTELLHVLYVQTHRGQSLYRRRYTPCVATARS</sequence>
<dbReference type="Proteomes" id="UP001589747">
    <property type="component" value="Unassembled WGS sequence"/>
</dbReference>
<keyword evidence="1" id="KW-0472">Membrane</keyword>
<dbReference type="RefSeq" id="WP_377496245.1">
    <property type="nucleotide sequence ID" value="NZ_JBHMDO010000028.1"/>
</dbReference>
<protein>
    <submittedName>
        <fullName evidence="2">Uncharacterized protein</fullName>
    </submittedName>
</protein>
<keyword evidence="1" id="KW-0812">Transmembrane</keyword>
<evidence type="ECO:0000256" key="1">
    <source>
        <dbReference type="SAM" id="Phobius"/>
    </source>
</evidence>
<proteinExistence type="predicted"/>
<evidence type="ECO:0000313" key="3">
    <source>
        <dbReference type="Proteomes" id="UP001589747"/>
    </source>
</evidence>
<organism evidence="2 3">
    <name type="scientific">Paenibacillus aurantiacus</name>
    <dbReference type="NCBI Taxonomy" id="1936118"/>
    <lineage>
        <taxon>Bacteria</taxon>
        <taxon>Bacillati</taxon>
        <taxon>Bacillota</taxon>
        <taxon>Bacilli</taxon>
        <taxon>Bacillales</taxon>
        <taxon>Paenibacillaceae</taxon>
        <taxon>Paenibacillus</taxon>
    </lineage>
</organism>
<name>A0ABV5KR24_9BACL</name>
<evidence type="ECO:0000313" key="2">
    <source>
        <dbReference type="EMBL" id="MFB9327684.1"/>
    </source>
</evidence>
<feature type="transmembrane region" description="Helical" evidence="1">
    <location>
        <begin position="32"/>
        <end position="50"/>
    </location>
</feature>
<dbReference type="EMBL" id="JBHMDO010000028">
    <property type="protein sequence ID" value="MFB9327684.1"/>
    <property type="molecule type" value="Genomic_DNA"/>
</dbReference>
<keyword evidence="3" id="KW-1185">Reference proteome</keyword>
<gene>
    <name evidence="2" type="ORF">ACFFSY_17285</name>
</gene>
<keyword evidence="1" id="KW-1133">Transmembrane helix</keyword>
<comment type="caution">
    <text evidence="2">The sequence shown here is derived from an EMBL/GenBank/DDBJ whole genome shotgun (WGS) entry which is preliminary data.</text>
</comment>
<reference evidence="2 3" key="1">
    <citation type="submission" date="2024-09" db="EMBL/GenBank/DDBJ databases">
        <authorList>
            <person name="Sun Q."/>
            <person name="Mori K."/>
        </authorList>
    </citation>
    <scope>NUCLEOTIDE SEQUENCE [LARGE SCALE GENOMIC DNA]</scope>
    <source>
        <strain evidence="2 3">TISTR 2452</strain>
    </source>
</reference>